<sequence>MKKYAINQRIHRDPTTYFKSHPILEVLKYIAIIIGSYAISKLEEFVNKHDDTTKE</sequence>
<accession>W7UVK4</accession>
<name>W7UVK4_RUMFL</name>
<evidence type="ECO:0000313" key="2">
    <source>
        <dbReference type="Proteomes" id="UP000019365"/>
    </source>
</evidence>
<protein>
    <submittedName>
        <fullName evidence="1">Uncharacterized protein</fullName>
    </submittedName>
</protein>
<proteinExistence type="predicted"/>
<comment type="caution">
    <text evidence="1">The sequence shown here is derived from an EMBL/GenBank/DDBJ whole genome shotgun (WGS) entry which is preliminary data.</text>
</comment>
<gene>
    <name evidence="1" type="ORF">RF007C_13535</name>
</gene>
<organism evidence="1 2">
    <name type="scientific">Ruminococcus flavefaciens 007c</name>
    <dbReference type="NCBI Taxonomy" id="1341157"/>
    <lineage>
        <taxon>Bacteria</taxon>
        <taxon>Bacillati</taxon>
        <taxon>Bacillota</taxon>
        <taxon>Clostridia</taxon>
        <taxon>Eubacteriales</taxon>
        <taxon>Oscillospiraceae</taxon>
        <taxon>Ruminococcus</taxon>
    </lineage>
</organism>
<dbReference type="Proteomes" id="UP000019365">
    <property type="component" value="Unassembled WGS sequence"/>
</dbReference>
<dbReference type="EMBL" id="ATAX01000036">
    <property type="protein sequence ID" value="EWM52367.1"/>
    <property type="molecule type" value="Genomic_DNA"/>
</dbReference>
<dbReference type="AlphaFoldDB" id="W7UVK4"/>
<reference evidence="1 2" key="1">
    <citation type="journal article" date="2014" name="PLoS ONE">
        <title>Rumen cellulosomics: divergent fiber-degrading strategies revealed by comparative genome-wide analysis of six ruminococcal strains.</title>
        <authorList>
            <person name="Dassa B."/>
            <person name="Borovok I."/>
            <person name="Ruimy-Israeli V."/>
            <person name="Lamed R."/>
            <person name="Flint H.J."/>
            <person name="Duncan S.H."/>
            <person name="Henrissat B."/>
            <person name="Coutinho P."/>
            <person name="Morrison M."/>
            <person name="Mosoni P."/>
            <person name="Yeoman C.J."/>
            <person name="White B.A."/>
            <person name="Bayer E.A."/>
        </authorList>
    </citation>
    <scope>NUCLEOTIDE SEQUENCE [LARGE SCALE GENOMIC DNA]</scope>
    <source>
        <strain evidence="1 2">007c</strain>
    </source>
</reference>
<evidence type="ECO:0000313" key="1">
    <source>
        <dbReference type="EMBL" id="EWM52367.1"/>
    </source>
</evidence>
<keyword evidence="2" id="KW-1185">Reference proteome</keyword>